<evidence type="ECO:0000259" key="9">
    <source>
        <dbReference type="PROSITE" id="PS51762"/>
    </source>
</evidence>
<evidence type="ECO:0000256" key="7">
    <source>
        <dbReference type="SAM" id="SignalP"/>
    </source>
</evidence>
<feature type="domain" description="GH16" evidence="9">
    <location>
        <begin position="25"/>
        <end position="261"/>
    </location>
</feature>
<accession>A0A7R9L770</accession>
<dbReference type="PROSITE" id="PS50262">
    <property type="entry name" value="G_PROTEIN_RECEP_F1_2"/>
    <property type="match status" value="1"/>
</dbReference>
<comment type="similarity">
    <text evidence="2">Belongs to the glycosyl hydrolase 16 family.</text>
</comment>
<dbReference type="GO" id="GO:0004553">
    <property type="term" value="F:hydrolase activity, hydrolyzing O-glycosyl compounds"/>
    <property type="evidence" value="ECO:0007669"/>
    <property type="project" value="InterPro"/>
</dbReference>
<evidence type="ECO:0000256" key="2">
    <source>
        <dbReference type="ARBA" id="ARBA00006865"/>
    </source>
</evidence>
<dbReference type="SUPFAM" id="SSF81321">
    <property type="entry name" value="Family A G protein-coupled receptor-like"/>
    <property type="match status" value="1"/>
</dbReference>
<dbReference type="Proteomes" id="UP000759131">
    <property type="component" value="Unassembled WGS sequence"/>
</dbReference>
<evidence type="ECO:0000256" key="1">
    <source>
        <dbReference type="ARBA" id="ARBA00004370"/>
    </source>
</evidence>
<feature type="chain" id="PRO_5036211132" description="GH16 domain-containing protein" evidence="7">
    <location>
        <begin position="18"/>
        <end position="292"/>
    </location>
</feature>
<organism evidence="10">
    <name type="scientific">Medioppia subpectinata</name>
    <dbReference type="NCBI Taxonomy" id="1979941"/>
    <lineage>
        <taxon>Eukaryota</taxon>
        <taxon>Metazoa</taxon>
        <taxon>Ecdysozoa</taxon>
        <taxon>Arthropoda</taxon>
        <taxon>Chelicerata</taxon>
        <taxon>Arachnida</taxon>
        <taxon>Acari</taxon>
        <taxon>Acariformes</taxon>
        <taxon>Sarcoptiformes</taxon>
        <taxon>Oribatida</taxon>
        <taxon>Brachypylina</taxon>
        <taxon>Oppioidea</taxon>
        <taxon>Oppiidae</taxon>
        <taxon>Medioppia</taxon>
    </lineage>
</organism>
<keyword evidence="3 6" id="KW-0812">Transmembrane</keyword>
<dbReference type="Pfam" id="PF00722">
    <property type="entry name" value="Glyco_hydro_16"/>
    <property type="match status" value="1"/>
</dbReference>
<keyword evidence="11" id="KW-1185">Reference proteome</keyword>
<dbReference type="GO" id="GO:0005975">
    <property type="term" value="P:carbohydrate metabolic process"/>
    <property type="evidence" value="ECO:0007669"/>
    <property type="project" value="InterPro"/>
</dbReference>
<dbReference type="SUPFAM" id="SSF49899">
    <property type="entry name" value="Concanavalin A-like lectins/glucanases"/>
    <property type="match status" value="1"/>
</dbReference>
<dbReference type="GO" id="GO:0016020">
    <property type="term" value="C:membrane"/>
    <property type="evidence" value="ECO:0007669"/>
    <property type="project" value="UniProtKB-SubCell"/>
</dbReference>
<evidence type="ECO:0000256" key="3">
    <source>
        <dbReference type="ARBA" id="ARBA00022692"/>
    </source>
</evidence>
<name>A0A7R9L770_9ACAR</name>
<dbReference type="PANTHER" id="PTHR10963">
    <property type="entry name" value="GLYCOSYL HYDROLASE-RELATED"/>
    <property type="match status" value="1"/>
</dbReference>
<keyword evidence="4 6" id="KW-1133">Transmembrane helix</keyword>
<evidence type="ECO:0000256" key="6">
    <source>
        <dbReference type="SAM" id="Phobius"/>
    </source>
</evidence>
<evidence type="ECO:0000256" key="4">
    <source>
        <dbReference type="ARBA" id="ARBA00022989"/>
    </source>
</evidence>
<keyword evidence="7" id="KW-0732">Signal</keyword>
<dbReference type="PANTHER" id="PTHR10963:SF55">
    <property type="entry name" value="GLYCOSIDE HYDROLASE FAMILY 16 PROTEIN"/>
    <property type="match status" value="1"/>
</dbReference>
<evidence type="ECO:0000259" key="8">
    <source>
        <dbReference type="PROSITE" id="PS50262"/>
    </source>
</evidence>
<evidence type="ECO:0000256" key="5">
    <source>
        <dbReference type="ARBA" id="ARBA00023136"/>
    </source>
</evidence>
<evidence type="ECO:0008006" key="12">
    <source>
        <dbReference type="Google" id="ProtNLM"/>
    </source>
</evidence>
<feature type="domain" description="G-protein coupled receptors family 1 profile" evidence="8">
    <location>
        <begin position="245"/>
        <end position="292"/>
    </location>
</feature>
<evidence type="ECO:0000313" key="10">
    <source>
        <dbReference type="EMBL" id="CAD7635240.1"/>
    </source>
</evidence>
<dbReference type="EMBL" id="CAJPIZ010016358">
    <property type="protein sequence ID" value="CAG2115670.1"/>
    <property type="molecule type" value="Genomic_DNA"/>
</dbReference>
<gene>
    <name evidence="10" type="ORF">OSB1V03_LOCUS15631</name>
</gene>
<dbReference type="InterPro" id="IPR050546">
    <property type="entry name" value="Glycosyl_Hydrlase_16"/>
</dbReference>
<reference evidence="10" key="1">
    <citation type="submission" date="2020-11" db="EMBL/GenBank/DDBJ databases">
        <authorList>
            <person name="Tran Van P."/>
        </authorList>
    </citation>
    <scope>NUCLEOTIDE SEQUENCE</scope>
</reference>
<keyword evidence="5 6" id="KW-0472">Membrane</keyword>
<sequence>MKLSLLLLAVGVLGAQADWQLVWKDEFDGTQLNDNEWNYEVGGGGWGNNELEYYTSHNGNNARVDNGHLTINAKVTDEGGRHFTSARLTSKQSWTYGKFEARAKLPKGKHLWPAIWMMPKDSVYGGWYVAASGEIDIMEARGERPSIVQGTIHHGGAWPNNVWHGSGEHDFGRDFTADFHTFTLEWNNNQIMWTTDEFRFCCLARHVETCNPAPDELEFSSCEDLMSNSILRVCIWVLGVVALVGNLTVILWRTKYRITNKVHSFLIINLALGDLLMGIYLLIIAGVDAHYR</sequence>
<dbReference type="CDD" id="cd08023">
    <property type="entry name" value="GH16_laminarinase_like"/>
    <property type="match status" value="1"/>
</dbReference>
<feature type="transmembrane region" description="Helical" evidence="6">
    <location>
        <begin position="264"/>
        <end position="287"/>
    </location>
</feature>
<dbReference type="AlphaFoldDB" id="A0A7R9L770"/>
<dbReference type="InterPro" id="IPR017452">
    <property type="entry name" value="GPCR_Rhodpsn_7TM"/>
</dbReference>
<dbReference type="Gene3D" id="2.60.120.200">
    <property type="match status" value="1"/>
</dbReference>
<comment type="subcellular location">
    <subcellularLocation>
        <location evidence="1">Membrane</location>
    </subcellularLocation>
</comment>
<dbReference type="EMBL" id="OC870933">
    <property type="protein sequence ID" value="CAD7635240.1"/>
    <property type="molecule type" value="Genomic_DNA"/>
</dbReference>
<protein>
    <recommendedName>
        <fullName evidence="12">GH16 domain-containing protein</fullName>
    </recommendedName>
</protein>
<dbReference type="InterPro" id="IPR013320">
    <property type="entry name" value="ConA-like_dom_sf"/>
</dbReference>
<feature type="transmembrane region" description="Helical" evidence="6">
    <location>
        <begin position="230"/>
        <end position="252"/>
    </location>
</feature>
<dbReference type="InterPro" id="IPR000757">
    <property type="entry name" value="Beta-glucanase-like"/>
</dbReference>
<feature type="signal peptide" evidence="7">
    <location>
        <begin position="1"/>
        <end position="17"/>
    </location>
</feature>
<evidence type="ECO:0000313" key="11">
    <source>
        <dbReference type="Proteomes" id="UP000759131"/>
    </source>
</evidence>
<dbReference type="Gene3D" id="1.20.1070.10">
    <property type="entry name" value="Rhodopsin 7-helix transmembrane proteins"/>
    <property type="match status" value="1"/>
</dbReference>
<dbReference type="PROSITE" id="PS51762">
    <property type="entry name" value="GH16_2"/>
    <property type="match status" value="1"/>
</dbReference>
<dbReference type="OrthoDB" id="4781at2759"/>
<proteinExistence type="inferred from homology"/>